<gene>
    <name evidence="3" type="ORF">C3L33_08936</name>
</gene>
<accession>A0A6A4LXH9</accession>
<dbReference type="AlphaFoldDB" id="A0A6A4LXH9"/>
<evidence type="ECO:0000313" key="3">
    <source>
        <dbReference type="EMBL" id="KAE9459157.1"/>
    </source>
</evidence>
<name>A0A6A4LXH9_9ERIC</name>
<dbReference type="PANTHER" id="PTHR46328">
    <property type="entry name" value="FAR-RED IMPAIRED RESPONSIVE (FAR1) FAMILY PROTEIN-RELATED"/>
    <property type="match status" value="1"/>
</dbReference>
<evidence type="ECO:0000256" key="1">
    <source>
        <dbReference type="SAM" id="MobiDB-lite"/>
    </source>
</evidence>
<feature type="region of interest" description="Disordered" evidence="1">
    <location>
        <begin position="1"/>
        <end position="60"/>
    </location>
</feature>
<sequence>MSPESVPSTMPPRSSNQDEIDTNEAEVWSGYNEDDEEVLSGSLEKESDEIGTNVKGNESTENFEVRVEQPKVGMMFDTPDEAYLYYSRYAKENGYGGKARVRTANPVKPRPQTKTDCPARLNFALYPNGKWRLNRVALEHNHEHSLGKSKFYKNNRVLDEHVKRKLILNDKAGIPLHKIMTHFRFKRGGHDNLEYN</sequence>
<dbReference type="PANTHER" id="PTHR46328:SF35">
    <property type="entry name" value="PROTEIN FAR1-RELATED SEQUENCE 5-LIKE"/>
    <property type="match status" value="1"/>
</dbReference>
<feature type="non-terminal residue" evidence="3">
    <location>
        <position position="1"/>
    </location>
</feature>
<organism evidence="3 4">
    <name type="scientific">Rhododendron williamsianum</name>
    <dbReference type="NCBI Taxonomy" id="262921"/>
    <lineage>
        <taxon>Eukaryota</taxon>
        <taxon>Viridiplantae</taxon>
        <taxon>Streptophyta</taxon>
        <taxon>Embryophyta</taxon>
        <taxon>Tracheophyta</taxon>
        <taxon>Spermatophyta</taxon>
        <taxon>Magnoliopsida</taxon>
        <taxon>eudicotyledons</taxon>
        <taxon>Gunneridae</taxon>
        <taxon>Pentapetalae</taxon>
        <taxon>asterids</taxon>
        <taxon>Ericales</taxon>
        <taxon>Ericaceae</taxon>
        <taxon>Ericoideae</taxon>
        <taxon>Rhodoreae</taxon>
        <taxon>Rhododendron</taxon>
    </lineage>
</organism>
<dbReference type="Pfam" id="PF03101">
    <property type="entry name" value="FAR1"/>
    <property type="match status" value="1"/>
</dbReference>
<feature type="domain" description="FAR1" evidence="2">
    <location>
        <begin position="103"/>
        <end position="143"/>
    </location>
</feature>
<evidence type="ECO:0000313" key="4">
    <source>
        <dbReference type="Proteomes" id="UP000428333"/>
    </source>
</evidence>
<dbReference type="OrthoDB" id="1894539at2759"/>
<dbReference type="Proteomes" id="UP000428333">
    <property type="component" value="Linkage Group LG05"/>
</dbReference>
<comment type="caution">
    <text evidence="3">The sequence shown here is derived from an EMBL/GenBank/DDBJ whole genome shotgun (WGS) entry which is preliminary data.</text>
</comment>
<reference evidence="3 4" key="1">
    <citation type="journal article" date="2019" name="Genome Biol. Evol.">
        <title>The Rhododendron genome and chromosomal organization provide insight into shared whole-genome duplications across the heath family (Ericaceae).</title>
        <authorList>
            <person name="Soza V.L."/>
            <person name="Lindsley D."/>
            <person name="Waalkes A."/>
            <person name="Ramage E."/>
            <person name="Patwardhan R.P."/>
            <person name="Burton J.N."/>
            <person name="Adey A."/>
            <person name="Kumar A."/>
            <person name="Qiu R."/>
            <person name="Shendure J."/>
            <person name="Hall B."/>
        </authorList>
    </citation>
    <scope>NUCLEOTIDE SEQUENCE [LARGE SCALE GENOMIC DNA]</scope>
    <source>
        <strain evidence="3">RSF 1966-606</strain>
    </source>
</reference>
<protein>
    <recommendedName>
        <fullName evidence="2">FAR1 domain-containing protein</fullName>
    </recommendedName>
</protein>
<feature type="compositionally biased region" description="Polar residues" evidence="1">
    <location>
        <begin position="1"/>
        <end position="17"/>
    </location>
</feature>
<evidence type="ECO:0000259" key="2">
    <source>
        <dbReference type="Pfam" id="PF03101"/>
    </source>
</evidence>
<dbReference type="InterPro" id="IPR004330">
    <property type="entry name" value="FAR1_DNA_bnd_dom"/>
</dbReference>
<dbReference type="EMBL" id="QEFC01001197">
    <property type="protein sequence ID" value="KAE9459157.1"/>
    <property type="molecule type" value="Genomic_DNA"/>
</dbReference>
<proteinExistence type="predicted"/>
<keyword evidence="4" id="KW-1185">Reference proteome</keyword>